<proteinExistence type="predicted"/>
<reference evidence="3 5" key="1">
    <citation type="journal article" date="2017" name="Antonie Van Leeuwenhoek">
        <title>Phylogenomic resolution of the bacterial genus Pantoea and its relationship with Erwinia and Tatumella.</title>
        <authorList>
            <person name="Palmer M."/>
            <person name="Steenkamp E.T."/>
            <person name="Coetzee M.P."/>
            <person name="Chan W.Y."/>
            <person name="van Zyl E."/>
            <person name="De Maayer P."/>
            <person name="Coutinho T.A."/>
            <person name="Blom J."/>
            <person name="Smits T.H."/>
            <person name="Duffy B."/>
            <person name="Venter S.N."/>
        </authorList>
    </citation>
    <scope>NUCLEOTIDE SEQUENCE [LARGE SCALE GENOMIC DNA]</scope>
    <source>
        <strain evidence="3 5">LMG 2657</strain>
    </source>
</reference>
<keyword evidence="1" id="KW-1133">Transmembrane helix</keyword>
<dbReference type="OrthoDB" id="5339657at2"/>
<gene>
    <name evidence="4" type="ORF">CUN67_17135</name>
    <name evidence="3" type="ORF">HA50_17195</name>
</gene>
<evidence type="ECO:0000313" key="5">
    <source>
        <dbReference type="Proteomes" id="UP000193749"/>
    </source>
</evidence>
<keyword evidence="5" id="KW-1185">Reference proteome</keyword>
<feature type="transmembrane region" description="Helical" evidence="1">
    <location>
        <begin position="188"/>
        <end position="210"/>
    </location>
</feature>
<feature type="domain" description="Nucleoside transporter/FeoB GTPase Gate" evidence="2">
    <location>
        <begin position="81"/>
        <end position="175"/>
    </location>
</feature>
<evidence type="ECO:0000259" key="2">
    <source>
        <dbReference type="Pfam" id="PF07670"/>
    </source>
</evidence>
<protein>
    <recommendedName>
        <fullName evidence="2">Nucleoside transporter/FeoB GTPase Gate domain-containing protein</fullName>
    </recommendedName>
</protein>
<evidence type="ECO:0000256" key="1">
    <source>
        <dbReference type="SAM" id="Phobius"/>
    </source>
</evidence>
<organism evidence="3 5">
    <name type="scientific">Pantoea cypripedii</name>
    <name type="common">Pectobacterium cypripedii</name>
    <name type="synonym">Erwinia cypripedii</name>
    <dbReference type="NCBI Taxonomy" id="55209"/>
    <lineage>
        <taxon>Bacteria</taxon>
        <taxon>Pseudomonadati</taxon>
        <taxon>Pseudomonadota</taxon>
        <taxon>Gammaproteobacteria</taxon>
        <taxon>Enterobacterales</taxon>
        <taxon>Erwiniaceae</taxon>
        <taxon>Pantoea</taxon>
    </lineage>
</organism>
<keyword evidence="1" id="KW-0472">Membrane</keyword>
<feature type="transmembrane region" description="Helical" evidence="1">
    <location>
        <begin position="12"/>
        <end position="35"/>
    </location>
</feature>
<dbReference type="RefSeq" id="WP_084876807.1">
    <property type="nucleotide sequence ID" value="NZ_CP024768.1"/>
</dbReference>
<evidence type="ECO:0000313" key="4">
    <source>
        <dbReference type="EMBL" id="QGY30555.1"/>
    </source>
</evidence>
<sequence>MSEEKIIAAPDRVTAGIGSYIALVLAILFFSGLFYKVDGFSWLGAFDFTTLGGSFGTMKESSNTFLGSGGLSAKAGFLFALSLAPTVMLALGVLEIFTHYGAIRAAHKLLTPLLKPLMGLPGRCGLALITDLQSTDAGAALTKEMYDQQQVSKKDVVVMSAWQYSGAGLINNYFAIGSALFASMTVPIIIPLVLMFVLKFVGAAFVRFMLNSIYKKDFADVK</sequence>
<evidence type="ECO:0000313" key="3">
    <source>
        <dbReference type="EMBL" id="ORM94984.1"/>
    </source>
</evidence>
<reference evidence="4 6" key="2">
    <citation type="submission" date="2017-11" db="EMBL/GenBank/DDBJ databases">
        <title>Genome sequence of Pantoea cypripedii NE1.</title>
        <authorList>
            <person name="Nascimento F.X."/>
        </authorList>
    </citation>
    <scope>NUCLEOTIDE SEQUENCE [LARGE SCALE GENOMIC DNA]</scope>
    <source>
        <strain evidence="4 6">NE1</strain>
    </source>
</reference>
<dbReference type="EMBL" id="CP024768">
    <property type="protein sequence ID" value="QGY30555.1"/>
    <property type="molecule type" value="Genomic_DNA"/>
</dbReference>
<feature type="transmembrane region" description="Helical" evidence="1">
    <location>
        <begin position="75"/>
        <end position="98"/>
    </location>
</feature>
<name>A0A1X1EYK3_PANCY</name>
<feature type="transmembrane region" description="Helical" evidence="1">
    <location>
        <begin position="161"/>
        <end position="182"/>
    </location>
</feature>
<accession>A0A1X1EYK3</accession>
<keyword evidence="1" id="KW-0812">Transmembrane</keyword>
<dbReference type="Proteomes" id="UP000502005">
    <property type="component" value="Chromosome"/>
</dbReference>
<dbReference type="Pfam" id="PF07670">
    <property type="entry name" value="Gate"/>
    <property type="match status" value="1"/>
</dbReference>
<dbReference type="InterPro" id="IPR011642">
    <property type="entry name" value="Gate_dom"/>
</dbReference>
<dbReference type="STRING" id="55209.HA50_17195"/>
<evidence type="ECO:0000313" key="6">
    <source>
        <dbReference type="Proteomes" id="UP000502005"/>
    </source>
</evidence>
<dbReference type="EMBL" id="MLJI01000001">
    <property type="protein sequence ID" value="ORM94984.1"/>
    <property type="molecule type" value="Genomic_DNA"/>
</dbReference>
<dbReference type="AlphaFoldDB" id="A0A1X1EYK3"/>
<dbReference type="Proteomes" id="UP000193749">
    <property type="component" value="Unassembled WGS sequence"/>
</dbReference>